<accession>A0A9P6VD32</accession>
<dbReference type="InterPro" id="IPR010323">
    <property type="entry name" value="DUF924"/>
</dbReference>
<reference evidence="1" key="1">
    <citation type="submission" date="2019-07" db="EMBL/GenBank/DDBJ databases">
        <title>Hyphodiscus hymeniophilus genome sequencing and assembly.</title>
        <authorList>
            <person name="Kramer G."/>
            <person name="Nodwell J."/>
        </authorList>
    </citation>
    <scope>NUCLEOTIDE SEQUENCE</scope>
    <source>
        <strain evidence="1">ATCC 34498</strain>
    </source>
</reference>
<sequence>MRGYNVTSAFQKVIRSTLGIFRADASHQILGFQAMFRSTIQTPFSSFRSMSSTMPMDPDINRTMSYWFDGPEPQKKWFAGGPAVDAEIRDQFGGLVEKARAHELGSWTSEPVGTLALIILLDQFPRNIFRGTPSAFSSDPQALNVTTTAIAKGFDRSVSHTQQSFFYLPLMHGENLLSQVAGVALTEAALARCEPNDSELKEYWERSIKFAYSHRDSILKFGRFPSRNEAIGRESTPEEIAYLKENPSGF</sequence>
<evidence type="ECO:0008006" key="3">
    <source>
        <dbReference type="Google" id="ProtNLM"/>
    </source>
</evidence>
<name>A0A9P6VD32_9HELO</name>
<organism evidence="1 2">
    <name type="scientific">Hyphodiscus hymeniophilus</name>
    <dbReference type="NCBI Taxonomy" id="353542"/>
    <lineage>
        <taxon>Eukaryota</taxon>
        <taxon>Fungi</taxon>
        <taxon>Dikarya</taxon>
        <taxon>Ascomycota</taxon>
        <taxon>Pezizomycotina</taxon>
        <taxon>Leotiomycetes</taxon>
        <taxon>Helotiales</taxon>
        <taxon>Hyphodiscaceae</taxon>
        <taxon>Hyphodiscus</taxon>
    </lineage>
</organism>
<dbReference type="OrthoDB" id="414698at2759"/>
<dbReference type="PANTHER" id="PTHR23004:SF7">
    <property type="entry name" value="DUF924-DOMAIN-CONTAINING PROTEIN"/>
    <property type="match status" value="1"/>
</dbReference>
<dbReference type="AlphaFoldDB" id="A0A9P6VD32"/>
<evidence type="ECO:0000313" key="1">
    <source>
        <dbReference type="EMBL" id="KAG0644991.1"/>
    </source>
</evidence>
<dbReference type="Gene3D" id="1.20.58.320">
    <property type="entry name" value="TPR-like"/>
    <property type="match status" value="1"/>
</dbReference>
<dbReference type="Gene3D" id="1.25.40.10">
    <property type="entry name" value="Tetratricopeptide repeat domain"/>
    <property type="match status" value="1"/>
</dbReference>
<dbReference type="PANTHER" id="PTHR23004">
    <property type="entry name" value="DOUBLECORTIN DOMAIN CONTAINING 2"/>
    <property type="match status" value="1"/>
</dbReference>
<dbReference type="InterPro" id="IPR011990">
    <property type="entry name" value="TPR-like_helical_dom_sf"/>
</dbReference>
<keyword evidence="2" id="KW-1185">Reference proteome</keyword>
<comment type="caution">
    <text evidence="1">The sequence shown here is derived from an EMBL/GenBank/DDBJ whole genome shotgun (WGS) entry which is preliminary data.</text>
</comment>
<evidence type="ECO:0000313" key="2">
    <source>
        <dbReference type="Proteomes" id="UP000785200"/>
    </source>
</evidence>
<protein>
    <recommendedName>
        <fullName evidence="3">DUF924-domain-containing protein</fullName>
    </recommendedName>
</protein>
<dbReference type="Proteomes" id="UP000785200">
    <property type="component" value="Unassembled WGS sequence"/>
</dbReference>
<dbReference type="SUPFAM" id="SSF48452">
    <property type="entry name" value="TPR-like"/>
    <property type="match status" value="1"/>
</dbReference>
<dbReference type="Pfam" id="PF06041">
    <property type="entry name" value="DUF924"/>
    <property type="match status" value="1"/>
</dbReference>
<gene>
    <name evidence="1" type="ORF">D0Z07_9091</name>
</gene>
<proteinExistence type="predicted"/>
<dbReference type="EMBL" id="VNKQ01000020">
    <property type="protein sequence ID" value="KAG0644991.1"/>
    <property type="molecule type" value="Genomic_DNA"/>
</dbReference>